<dbReference type="EMBL" id="KX397364">
    <property type="protein sequence ID" value="ANZ48170.1"/>
    <property type="molecule type" value="Genomic_DNA"/>
</dbReference>
<evidence type="ECO:0000313" key="1">
    <source>
        <dbReference type="EMBL" id="ANZ48170.1"/>
    </source>
</evidence>
<dbReference type="InterPro" id="IPR057701">
    <property type="entry name" value="DUF7941"/>
</dbReference>
<dbReference type="Proteomes" id="UP000202181">
    <property type="component" value="Segment"/>
</dbReference>
<organism evidence="1 2">
    <name type="scientific">Erwinia phage vB_EamM_Asesino</name>
    <dbReference type="NCBI Taxonomy" id="1883370"/>
    <lineage>
        <taxon>Viruses</taxon>
        <taxon>Duplodnaviria</taxon>
        <taxon>Heunggongvirae</taxon>
        <taxon>Uroviricota</taxon>
        <taxon>Caudoviricetes</taxon>
        <taxon>Chimalliviridae</taxon>
        <taxon>Erskinevirus</taxon>
        <taxon>Erskinevirus asesino</taxon>
    </lineage>
</organism>
<proteinExistence type="predicted"/>
<protein>
    <submittedName>
        <fullName evidence="1">Virion structural protein</fullName>
    </submittedName>
</protein>
<reference evidence="1" key="1">
    <citation type="submission" date="2016-06" db="EMBL/GenBank/DDBJ databases">
        <authorList>
            <person name="Berg J.A."/>
            <person name="Smith H.G."/>
            <person name="Hyde J.R."/>
            <person name="Merrill B.D."/>
            <person name="Sharma R."/>
            <person name="Breakwell D.P."/>
            <person name="Hope S."/>
            <person name="Grose J.H."/>
        </authorList>
    </citation>
    <scope>NUCLEOTIDE SEQUENCE [LARGE SCALE GENOMIC DNA]</scope>
</reference>
<dbReference type="GeneID" id="29057107"/>
<dbReference type="Pfam" id="PF25613">
    <property type="entry name" value="DUF7941"/>
    <property type="match status" value="1"/>
</dbReference>
<dbReference type="OrthoDB" id="7172at10239"/>
<dbReference type="RefSeq" id="YP_009290775.1">
    <property type="nucleotide sequence ID" value="NC_031107.2"/>
</dbReference>
<evidence type="ECO:0000313" key="2">
    <source>
        <dbReference type="Proteomes" id="UP000202181"/>
    </source>
</evidence>
<dbReference type="KEGG" id="vg:29057107"/>
<name>A0A1B2IA79_9CAUD</name>
<accession>A0A1B2IA79</accession>
<keyword evidence="2" id="KW-1185">Reference proteome</keyword>
<sequence length="284" mass="31540">MPILNTAEKLILAEINVENGLDLKDNEVSFGVPSIPTEPDDATKANGHNSMVRVQALPIANATGHTTVYYDRLDFSEMFTGLDGIQPLRVPARLDSVFTAHDVVPLINQYYGLKLKTSDVENTDINRSSWVVELVATADSLGWLGSIEVQLLPGDALLPSNFDPTSVNPYEYPYFNTKVGQGAVYGYPWRFDDYAVELAAMGASATDAKLVRLAQILQKVTSDLWTVYRNPINFNLKETTFVYNGKNTVAFPTNPSYDNVLVIELSLYCLNLGGRMYIHYNDPE</sequence>
<gene>
    <name evidence="1" type="ORF">ASESINO_157</name>
</gene>